<protein>
    <submittedName>
        <fullName evidence="7">Exodeoxyribonuclease VII small subunit</fullName>
        <ecNumber evidence="7">3.1.11.6</ecNumber>
    </submittedName>
</protein>
<keyword evidence="4 7" id="KW-0378">Hydrolase</keyword>
<reference evidence="7" key="1">
    <citation type="submission" date="2020-04" db="EMBL/GenBank/DDBJ databases">
        <authorList>
            <person name="Zhang T."/>
        </authorList>
    </citation>
    <scope>NUCLEOTIDE SEQUENCE</scope>
    <source>
        <strain evidence="7">HKST-UBA15</strain>
    </source>
</reference>
<dbReference type="InterPro" id="IPR003761">
    <property type="entry name" value="Exonuc_VII_S"/>
</dbReference>
<evidence type="ECO:0000256" key="2">
    <source>
        <dbReference type="ARBA" id="ARBA00022490"/>
    </source>
</evidence>
<comment type="caution">
    <text evidence="7">The sequence shown here is derived from an EMBL/GenBank/DDBJ whole genome shotgun (WGS) entry which is preliminary data.</text>
</comment>
<evidence type="ECO:0000256" key="1">
    <source>
        <dbReference type="ARBA" id="ARBA00009998"/>
    </source>
</evidence>
<keyword evidence="5" id="KW-0269">Exonuclease</keyword>
<evidence type="ECO:0000256" key="6">
    <source>
        <dbReference type="SAM" id="Coils"/>
    </source>
</evidence>
<evidence type="ECO:0000256" key="4">
    <source>
        <dbReference type="ARBA" id="ARBA00022801"/>
    </source>
</evidence>
<sequence length="73" mass="8603">MTTKKLTLQDKIDKLEKLSNFFTNQEDLDLDEAVKKYEEASKLAVEVKKELSSIELKIKEIKSTYEEREESDF</sequence>
<keyword evidence="2" id="KW-0963">Cytoplasm</keyword>
<evidence type="ECO:0000313" key="7">
    <source>
        <dbReference type="EMBL" id="MCA9379964.1"/>
    </source>
</evidence>
<name>A0A955I8H7_9BACT</name>
<dbReference type="EMBL" id="JAGQLL010000021">
    <property type="protein sequence ID" value="MCA9379964.1"/>
    <property type="molecule type" value="Genomic_DNA"/>
</dbReference>
<accession>A0A955I8H7</accession>
<keyword evidence="3" id="KW-0540">Nuclease</keyword>
<evidence type="ECO:0000313" key="8">
    <source>
        <dbReference type="Proteomes" id="UP000745577"/>
    </source>
</evidence>
<dbReference type="GO" id="GO:0009318">
    <property type="term" value="C:exodeoxyribonuclease VII complex"/>
    <property type="evidence" value="ECO:0007669"/>
    <property type="project" value="InterPro"/>
</dbReference>
<dbReference type="EC" id="3.1.11.6" evidence="7"/>
<dbReference type="Gene3D" id="1.10.287.1040">
    <property type="entry name" value="Exonuclease VII, small subunit"/>
    <property type="match status" value="1"/>
</dbReference>
<evidence type="ECO:0000256" key="3">
    <source>
        <dbReference type="ARBA" id="ARBA00022722"/>
    </source>
</evidence>
<dbReference type="InterPro" id="IPR037004">
    <property type="entry name" value="Exonuc_VII_ssu_sf"/>
</dbReference>
<keyword evidence="6" id="KW-0175">Coiled coil</keyword>
<dbReference type="Proteomes" id="UP000745577">
    <property type="component" value="Unassembled WGS sequence"/>
</dbReference>
<gene>
    <name evidence="7" type="ORF">KC675_02165</name>
</gene>
<comment type="similarity">
    <text evidence="1">Belongs to the XseB family.</text>
</comment>
<evidence type="ECO:0000256" key="5">
    <source>
        <dbReference type="ARBA" id="ARBA00022839"/>
    </source>
</evidence>
<dbReference type="Pfam" id="PF02609">
    <property type="entry name" value="Exonuc_VII_S"/>
    <property type="match status" value="1"/>
</dbReference>
<dbReference type="GO" id="GO:0008855">
    <property type="term" value="F:exodeoxyribonuclease VII activity"/>
    <property type="evidence" value="ECO:0007669"/>
    <property type="project" value="UniProtKB-EC"/>
</dbReference>
<dbReference type="AlphaFoldDB" id="A0A955I8H7"/>
<organism evidence="7 8">
    <name type="scientific">Candidatus Dojkabacteria bacterium</name>
    <dbReference type="NCBI Taxonomy" id="2099670"/>
    <lineage>
        <taxon>Bacteria</taxon>
        <taxon>Candidatus Dojkabacteria</taxon>
    </lineage>
</organism>
<dbReference type="GO" id="GO:0006308">
    <property type="term" value="P:DNA catabolic process"/>
    <property type="evidence" value="ECO:0007669"/>
    <property type="project" value="InterPro"/>
</dbReference>
<dbReference type="SUPFAM" id="SSF116842">
    <property type="entry name" value="XseB-like"/>
    <property type="match status" value="1"/>
</dbReference>
<feature type="coiled-coil region" evidence="6">
    <location>
        <begin position="30"/>
        <end position="64"/>
    </location>
</feature>
<reference evidence="7" key="2">
    <citation type="journal article" date="2021" name="Microbiome">
        <title>Successional dynamics and alternative stable states in a saline activated sludge microbial community over 9 years.</title>
        <authorList>
            <person name="Wang Y."/>
            <person name="Ye J."/>
            <person name="Ju F."/>
            <person name="Liu L."/>
            <person name="Boyd J.A."/>
            <person name="Deng Y."/>
            <person name="Parks D.H."/>
            <person name="Jiang X."/>
            <person name="Yin X."/>
            <person name="Woodcroft B.J."/>
            <person name="Tyson G.W."/>
            <person name="Hugenholtz P."/>
            <person name="Polz M.F."/>
            <person name="Zhang T."/>
        </authorList>
    </citation>
    <scope>NUCLEOTIDE SEQUENCE</scope>
    <source>
        <strain evidence="7">HKST-UBA15</strain>
    </source>
</reference>
<proteinExistence type="inferred from homology"/>